<evidence type="ECO:0000256" key="2">
    <source>
        <dbReference type="ARBA" id="ARBA00011255"/>
    </source>
</evidence>
<dbReference type="AlphaFoldDB" id="A0A1B1YT37"/>
<dbReference type="GO" id="GO:0005576">
    <property type="term" value="C:extracellular region"/>
    <property type="evidence" value="ECO:0007669"/>
    <property type="project" value="UniProtKB-SubCell"/>
</dbReference>
<dbReference type="STRING" id="1810504.PG2T_07420"/>
<protein>
    <recommendedName>
        <fullName evidence="5">Flagellar hook-associated protein 2</fullName>
        <shortName evidence="5">HAP2</shortName>
    </recommendedName>
    <alternativeName>
        <fullName evidence="5">Flagellar cap protein</fullName>
    </alternativeName>
</protein>
<dbReference type="KEGG" id="gbi:PG2T_07420"/>
<dbReference type="EMBL" id="CP014671">
    <property type="protein sequence ID" value="ANX04030.1"/>
    <property type="molecule type" value="Genomic_DNA"/>
</dbReference>
<comment type="function">
    <text evidence="5">Required for morphogenesis and for the elongation of the flagellar filament by facilitating polymerization of the flagellin monomers at the tip of growing filament. Forms a capping structure, which prevents flagellin subunits (transported through the central channel of the flagellum) from leaking out without polymerization at the distal end.</text>
</comment>
<keyword evidence="3" id="KW-0175">Coiled coil</keyword>
<keyword evidence="4 5" id="KW-0975">Bacterial flagellum</keyword>
<dbReference type="GO" id="GO:0071973">
    <property type="term" value="P:bacterial-type flagellum-dependent cell motility"/>
    <property type="evidence" value="ECO:0007669"/>
    <property type="project" value="TreeGrafter"/>
</dbReference>
<organism evidence="8 9">
    <name type="scientific">Immundisolibacter cernigliae</name>
    <dbReference type="NCBI Taxonomy" id="1810504"/>
    <lineage>
        <taxon>Bacteria</taxon>
        <taxon>Pseudomonadati</taxon>
        <taxon>Pseudomonadota</taxon>
        <taxon>Gammaproteobacteria</taxon>
        <taxon>Immundisolibacterales</taxon>
        <taxon>Immundisolibacteraceae</taxon>
        <taxon>Immundisolibacter</taxon>
    </lineage>
</organism>
<comment type="subcellular location">
    <subcellularLocation>
        <location evidence="5">Secreted</location>
    </subcellularLocation>
    <subcellularLocation>
        <location evidence="5">Bacterial flagellum</location>
    </subcellularLocation>
</comment>
<dbReference type="InterPro" id="IPR010809">
    <property type="entry name" value="FliD_C"/>
</dbReference>
<dbReference type="InParanoid" id="A0A1B1YT37"/>
<evidence type="ECO:0000256" key="3">
    <source>
        <dbReference type="ARBA" id="ARBA00023054"/>
    </source>
</evidence>
<keyword evidence="9" id="KW-1185">Reference proteome</keyword>
<dbReference type="PANTHER" id="PTHR30288:SF0">
    <property type="entry name" value="FLAGELLAR HOOK-ASSOCIATED PROTEIN 2"/>
    <property type="match status" value="1"/>
</dbReference>
<dbReference type="GO" id="GO:0009424">
    <property type="term" value="C:bacterial-type flagellum hook"/>
    <property type="evidence" value="ECO:0007669"/>
    <property type="project" value="UniProtKB-UniRule"/>
</dbReference>
<keyword evidence="5" id="KW-0964">Secreted</keyword>
<evidence type="ECO:0000256" key="4">
    <source>
        <dbReference type="ARBA" id="ARBA00023143"/>
    </source>
</evidence>
<name>A0A1B1YT37_9GAMM</name>
<dbReference type="FunCoup" id="A0A1B1YT37">
    <property type="interactions" value="37"/>
</dbReference>
<dbReference type="Pfam" id="PF02465">
    <property type="entry name" value="FliD_N"/>
    <property type="match status" value="1"/>
</dbReference>
<evidence type="ECO:0000256" key="1">
    <source>
        <dbReference type="ARBA" id="ARBA00009764"/>
    </source>
</evidence>
<gene>
    <name evidence="8" type="ORF">PG2T_07420</name>
</gene>
<comment type="similarity">
    <text evidence="1 5">Belongs to the FliD family.</text>
</comment>
<comment type="subunit">
    <text evidence="2 5">Homopentamer.</text>
</comment>
<evidence type="ECO:0000256" key="5">
    <source>
        <dbReference type="RuleBase" id="RU362066"/>
    </source>
</evidence>
<accession>A0A1B1YT37</accession>
<dbReference type="OrthoDB" id="9810816at2"/>
<sequence length="467" mass="46416">MATLSSGGIGSGLDVAGLVNQLISAERAPAEARLASKESGLKAQLSAFGLIRSALDKLKTALDALKSPTLLTAVAASSADATRFTASTAAGAVAGSYAVEVAALASAHKLASGAFGGPEAVVGTGTLELSLGAATASVTIDSSNNTLTGIRNAINAARDADGKPLGITATLVTSTGGTEPAGTYLLLSSTRTGAANTIAVNQSGGDGGLAALQYQAGGSANGLTETQAPADAVVTIDGFTYASASNAVSGALSGVTLDLKATTTAPVTLSVAPDTAQVQPALQALVDAYNGVFSVLKAQSTFDPAAGTAAALFGDSALRSLSAQLRRGLTDPVAGSPLMASDIGLSVDKDGVLKLDDQKLATLLSSDPAALDGLLRGDAGIAGRLSTQVNGYVSSGGALRARTDGIDRRLGDIADQREALADRLANLERRYLRQFNALDGLLAQMQSTGNFLTQQLAALPGAGSADK</sequence>
<reference evidence="9" key="1">
    <citation type="submission" date="2016-03" db="EMBL/GenBank/DDBJ databases">
        <title>Complete genome sequence of Solimmundus cernigliae, representing a novel lineage of polycyclic aromatic hydrocarbon degraders within the Gammaproteobacteria.</title>
        <authorList>
            <person name="Singleton D.R."/>
            <person name="Dickey A.N."/>
            <person name="Scholl E.H."/>
            <person name="Wright F.A."/>
            <person name="Aitken M.D."/>
        </authorList>
    </citation>
    <scope>NUCLEOTIDE SEQUENCE [LARGE SCALE GENOMIC DNA]</scope>
    <source>
        <strain evidence="9">TR3.2</strain>
    </source>
</reference>
<dbReference type="RefSeq" id="WP_068803855.1">
    <property type="nucleotide sequence ID" value="NZ_CP014671.1"/>
</dbReference>
<dbReference type="GO" id="GO:0007155">
    <property type="term" value="P:cell adhesion"/>
    <property type="evidence" value="ECO:0007669"/>
    <property type="project" value="InterPro"/>
</dbReference>
<dbReference type="InterPro" id="IPR040026">
    <property type="entry name" value="FliD"/>
</dbReference>
<evidence type="ECO:0000313" key="8">
    <source>
        <dbReference type="EMBL" id="ANX04030.1"/>
    </source>
</evidence>
<dbReference type="InterPro" id="IPR003481">
    <property type="entry name" value="FliD_N"/>
</dbReference>
<dbReference type="GO" id="GO:0009421">
    <property type="term" value="C:bacterial-type flagellum filament cap"/>
    <property type="evidence" value="ECO:0007669"/>
    <property type="project" value="InterPro"/>
</dbReference>
<feature type="domain" description="Flagellar hook-associated protein 2 N-terminal" evidence="6">
    <location>
        <begin position="11"/>
        <end position="108"/>
    </location>
</feature>
<evidence type="ECO:0000313" key="9">
    <source>
        <dbReference type="Proteomes" id="UP000092952"/>
    </source>
</evidence>
<evidence type="ECO:0000259" key="7">
    <source>
        <dbReference type="Pfam" id="PF07195"/>
    </source>
</evidence>
<feature type="domain" description="Flagellar hook-associated protein 2 C-terminal" evidence="7">
    <location>
        <begin position="230"/>
        <end position="447"/>
    </location>
</feature>
<dbReference type="PANTHER" id="PTHR30288">
    <property type="entry name" value="FLAGELLAR CAP/ASSEMBLY PROTEIN FLID"/>
    <property type="match status" value="1"/>
</dbReference>
<proteinExistence type="inferred from homology"/>
<evidence type="ECO:0000259" key="6">
    <source>
        <dbReference type="Pfam" id="PF02465"/>
    </source>
</evidence>
<dbReference type="Pfam" id="PF07195">
    <property type="entry name" value="FliD_C"/>
    <property type="match status" value="1"/>
</dbReference>
<dbReference type="Proteomes" id="UP000092952">
    <property type="component" value="Chromosome"/>
</dbReference>